<name>A0A2T3HQN7_9SPHI</name>
<dbReference type="AlphaFoldDB" id="A0A2T3HQN7"/>
<dbReference type="InterPro" id="IPR038636">
    <property type="entry name" value="Wzi_sf"/>
</dbReference>
<protein>
    <recommendedName>
        <fullName evidence="4">Capsule assembly Wzi family protein</fullName>
    </recommendedName>
</protein>
<dbReference type="RefSeq" id="WP_107212840.1">
    <property type="nucleotide sequence ID" value="NZ_KZ686268.1"/>
</dbReference>
<evidence type="ECO:0008006" key="4">
    <source>
        <dbReference type="Google" id="ProtNLM"/>
    </source>
</evidence>
<evidence type="ECO:0000313" key="3">
    <source>
        <dbReference type="Proteomes" id="UP000240912"/>
    </source>
</evidence>
<evidence type="ECO:0000313" key="2">
    <source>
        <dbReference type="EMBL" id="PST84758.1"/>
    </source>
</evidence>
<reference evidence="2 3" key="1">
    <citation type="submission" date="2018-03" db="EMBL/GenBank/DDBJ databases">
        <authorList>
            <person name="Keele B.F."/>
        </authorList>
    </citation>
    <scope>NUCLEOTIDE SEQUENCE [LARGE SCALE GENOMIC DNA]</scope>
    <source>
        <strain evidence="2 3">YL28-9</strain>
    </source>
</reference>
<dbReference type="Gene3D" id="2.40.160.130">
    <property type="entry name" value="Capsule assembly protein Wzi"/>
    <property type="match status" value="1"/>
</dbReference>
<keyword evidence="1" id="KW-0732">Signal</keyword>
<feature type="chain" id="PRO_5015588325" description="Capsule assembly Wzi family protein" evidence="1">
    <location>
        <begin position="21"/>
        <end position="492"/>
    </location>
</feature>
<comment type="caution">
    <text evidence="2">The sequence shown here is derived from an EMBL/GenBank/DDBJ whole genome shotgun (WGS) entry which is preliminary data.</text>
</comment>
<organism evidence="2 3">
    <name type="scientific">Pedobacter yulinensis</name>
    <dbReference type="NCBI Taxonomy" id="2126353"/>
    <lineage>
        <taxon>Bacteria</taxon>
        <taxon>Pseudomonadati</taxon>
        <taxon>Bacteroidota</taxon>
        <taxon>Sphingobacteriia</taxon>
        <taxon>Sphingobacteriales</taxon>
        <taxon>Sphingobacteriaceae</taxon>
        <taxon>Pedobacter</taxon>
    </lineage>
</organism>
<proteinExistence type="predicted"/>
<gene>
    <name evidence="2" type="ORF">C7T94_01120</name>
</gene>
<dbReference type="EMBL" id="PYLS01000001">
    <property type="protein sequence ID" value="PST84758.1"/>
    <property type="molecule type" value="Genomic_DNA"/>
</dbReference>
<dbReference type="Proteomes" id="UP000240912">
    <property type="component" value="Unassembled WGS sequence"/>
</dbReference>
<sequence>MRFKITITLVLACLWGPIFAQDSIRTDSTERDRYFLEIRTGVSGTKSVPFWMRTNQFGSTPPAGAYGSMILGYYHDYQSPNIRNKLDLSVRLEGRLNVGRNNEFQAIEANMGLRFNIFEFKLGRSRDIMGITDSVLSSGAFTMSGNARGIPKVEISIPKYWSVPFTNGWLSLKGNFNYGYMGRSEVYLAANRNGYAGTLSHQKSLYFKIGSPEKKWALSGGFNHQVQFGAEQKFTPNWGLSKGQTLLYVAIGKVHKGSKIGNHIGSIDQAIDYDFSKVHIQAYHQFFYEVGGLVHLNNLKDGLWGLSIQNKIASGKAGWRKLLVEVLTTKSQGGELDAKITPSGDEDYYNNYLYANGWTYQGENIGSNLLTSKKYLRTDLPQRDREYIVNNRVYALHLGIDGYIGDWNGIAKLTGTKNFGTYGTSPEGNSTGRVRTIYAPPYFPASYQFSGYLELNRYIKKYGVNVGGALALDKGQVLYDGFGAFLKVSKRL</sequence>
<dbReference type="InterPro" id="IPR026950">
    <property type="entry name" value="Caps_assemb_Wzi"/>
</dbReference>
<dbReference type="Pfam" id="PF14052">
    <property type="entry name" value="Caps_assemb_Wzi"/>
    <property type="match status" value="1"/>
</dbReference>
<evidence type="ECO:0000256" key="1">
    <source>
        <dbReference type="SAM" id="SignalP"/>
    </source>
</evidence>
<dbReference type="OrthoDB" id="596512at2"/>
<accession>A0A2T3HQN7</accession>
<keyword evidence="3" id="KW-1185">Reference proteome</keyword>
<feature type="signal peptide" evidence="1">
    <location>
        <begin position="1"/>
        <end position="20"/>
    </location>
</feature>